<evidence type="ECO:0000313" key="1">
    <source>
        <dbReference type="EMBL" id="KDQ16075.1"/>
    </source>
</evidence>
<dbReference type="EMBL" id="KL198029">
    <property type="protein sequence ID" value="KDQ16075.1"/>
    <property type="molecule type" value="Genomic_DNA"/>
</dbReference>
<feature type="non-terminal residue" evidence="1">
    <location>
        <position position="67"/>
    </location>
</feature>
<dbReference type="Proteomes" id="UP000027195">
    <property type="component" value="Unassembled WGS sequence"/>
</dbReference>
<organism evidence="1 2">
    <name type="scientific">Botryobasidium botryosum (strain FD-172 SS1)</name>
    <dbReference type="NCBI Taxonomy" id="930990"/>
    <lineage>
        <taxon>Eukaryota</taxon>
        <taxon>Fungi</taxon>
        <taxon>Dikarya</taxon>
        <taxon>Basidiomycota</taxon>
        <taxon>Agaricomycotina</taxon>
        <taxon>Agaricomycetes</taxon>
        <taxon>Cantharellales</taxon>
        <taxon>Botryobasidiaceae</taxon>
        <taxon>Botryobasidium</taxon>
    </lineage>
</organism>
<sequence length="67" mass="7095">MGGRQHLDVNQGCGLLIGVLARCARLRRDAAGGRGFGIQLAGTSASFCTRYISTVNLPRSCFQVILA</sequence>
<gene>
    <name evidence="1" type="ORF">BOTBODRAFT_31150</name>
</gene>
<proteinExistence type="predicted"/>
<reference evidence="2" key="1">
    <citation type="journal article" date="2014" name="Proc. Natl. Acad. Sci. U.S.A.">
        <title>Extensive sampling of basidiomycete genomes demonstrates inadequacy of the white-rot/brown-rot paradigm for wood decay fungi.</title>
        <authorList>
            <person name="Riley R."/>
            <person name="Salamov A.A."/>
            <person name="Brown D.W."/>
            <person name="Nagy L.G."/>
            <person name="Floudas D."/>
            <person name="Held B.W."/>
            <person name="Levasseur A."/>
            <person name="Lombard V."/>
            <person name="Morin E."/>
            <person name="Otillar R."/>
            <person name="Lindquist E.A."/>
            <person name="Sun H."/>
            <person name="LaButti K.M."/>
            <person name="Schmutz J."/>
            <person name="Jabbour D."/>
            <person name="Luo H."/>
            <person name="Baker S.E."/>
            <person name="Pisabarro A.G."/>
            <person name="Walton J.D."/>
            <person name="Blanchette R.A."/>
            <person name="Henrissat B."/>
            <person name="Martin F."/>
            <person name="Cullen D."/>
            <person name="Hibbett D.S."/>
            <person name="Grigoriev I.V."/>
        </authorList>
    </citation>
    <scope>NUCLEOTIDE SEQUENCE [LARGE SCALE GENOMIC DNA]</scope>
    <source>
        <strain evidence="2">FD-172 SS1</strain>
    </source>
</reference>
<name>A0A067MMX3_BOTB1</name>
<evidence type="ECO:0000313" key="2">
    <source>
        <dbReference type="Proteomes" id="UP000027195"/>
    </source>
</evidence>
<accession>A0A067MMX3</accession>
<dbReference type="InParanoid" id="A0A067MMX3"/>
<protein>
    <submittedName>
        <fullName evidence="1">Uncharacterized protein</fullName>
    </submittedName>
</protein>
<keyword evidence="2" id="KW-1185">Reference proteome</keyword>
<dbReference type="HOGENOM" id="CLU_2819388_0_0_1"/>
<dbReference type="AlphaFoldDB" id="A0A067MMX3"/>